<dbReference type="Proteomes" id="UP000011632">
    <property type="component" value="Unassembled WGS sequence"/>
</dbReference>
<evidence type="ECO:0000313" key="3">
    <source>
        <dbReference type="Proteomes" id="UP000011632"/>
    </source>
</evidence>
<sequence length="99" mass="11077">MSGQSDNLTTGTVREVYEGCFQPGAEVSYRGLRLEKLEWSAEPQPWRLFRDGEWVASIRPDKYPSTVALQRDLDRVVDGGEPTPQFRCSDCPLASAPSD</sequence>
<reference evidence="2 3" key="1">
    <citation type="journal article" date="2014" name="PLoS Genet.">
        <title>Phylogenetically driven sequencing of extremely halophilic archaea reveals strategies for static and dynamic osmo-response.</title>
        <authorList>
            <person name="Becker E.A."/>
            <person name="Seitzer P.M."/>
            <person name="Tritt A."/>
            <person name="Larsen D."/>
            <person name="Krusor M."/>
            <person name="Yao A.I."/>
            <person name="Wu D."/>
            <person name="Madern D."/>
            <person name="Eisen J.A."/>
            <person name="Darling A.E."/>
            <person name="Facciotti M.T."/>
        </authorList>
    </citation>
    <scope>NUCLEOTIDE SEQUENCE [LARGE SCALE GENOMIC DNA]</scope>
    <source>
        <strain evidence="2 3">JCM 10478</strain>
    </source>
</reference>
<dbReference type="STRING" id="1227496.C489_05793"/>
<dbReference type="EMBL" id="AOID01000019">
    <property type="protein sequence ID" value="ELY68854.1"/>
    <property type="molecule type" value="Genomic_DNA"/>
</dbReference>
<gene>
    <name evidence="2" type="ORF">C489_05793</name>
</gene>
<evidence type="ECO:0000313" key="2">
    <source>
        <dbReference type="EMBL" id="ELY68854.1"/>
    </source>
</evidence>
<keyword evidence="3" id="KW-1185">Reference proteome</keyword>
<comment type="caution">
    <text evidence="2">The sequence shown here is derived from an EMBL/GenBank/DDBJ whole genome shotgun (WGS) entry which is preliminary data.</text>
</comment>
<evidence type="ECO:0000256" key="1">
    <source>
        <dbReference type="SAM" id="MobiDB-lite"/>
    </source>
</evidence>
<protein>
    <submittedName>
        <fullName evidence="2">Uncharacterized protein</fullName>
    </submittedName>
</protein>
<feature type="region of interest" description="Disordered" evidence="1">
    <location>
        <begin position="78"/>
        <end position="99"/>
    </location>
</feature>
<proteinExistence type="predicted"/>
<name>L9Y444_9EURY</name>
<accession>L9Y444</accession>
<organism evidence="2 3">
    <name type="scientific">Natrinema versiforme JCM 10478</name>
    <dbReference type="NCBI Taxonomy" id="1227496"/>
    <lineage>
        <taxon>Archaea</taxon>
        <taxon>Methanobacteriati</taxon>
        <taxon>Methanobacteriota</taxon>
        <taxon>Stenosarchaea group</taxon>
        <taxon>Halobacteria</taxon>
        <taxon>Halobacteriales</taxon>
        <taxon>Natrialbaceae</taxon>
        <taxon>Natrinema</taxon>
    </lineage>
</organism>
<dbReference type="PATRIC" id="fig|1227496.3.peg.1167"/>
<dbReference type="AlphaFoldDB" id="L9Y444"/>